<reference evidence="2" key="1">
    <citation type="journal article" date="2024" name="Proc. Natl. Acad. Sci. U.S.A.">
        <title>Extraordinary preservation of gene collinearity over three hundred million years revealed in homosporous lycophytes.</title>
        <authorList>
            <person name="Li C."/>
            <person name="Wickell D."/>
            <person name="Kuo L.Y."/>
            <person name="Chen X."/>
            <person name="Nie B."/>
            <person name="Liao X."/>
            <person name="Peng D."/>
            <person name="Ji J."/>
            <person name="Jenkins J."/>
            <person name="Williams M."/>
            <person name="Shu S."/>
            <person name="Plott C."/>
            <person name="Barry K."/>
            <person name="Rajasekar S."/>
            <person name="Grimwood J."/>
            <person name="Han X."/>
            <person name="Sun S."/>
            <person name="Hou Z."/>
            <person name="He W."/>
            <person name="Dai G."/>
            <person name="Sun C."/>
            <person name="Schmutz J."/>
            <person name="Leebens-Mack J.H."/>
            <person name="Li F.W."/>
            <person name="Wang L."/>
        </authorList>
    </citation>
    <scope>NUCLEOTIDE SEQUENCE [LARGE SCALE GENOMIC DNA]</scope>
    <source>
        <strain evidence="2">cv. PW_Plant_1</strain>
    </source>
</reference>
<dbReference type="EMBL" id="CM055104">
    <property type="protein sequence ID" value="KAJ7533552.1"/>
    <property type="molecule type" value="Genomic_DNA"/>
</dbReference>
<proteinExistence type="predicted"/>
<evidence type="ECO:0000313" key="2">
    <source>
        <dbReference type="Proteomes" id="UP001162992"/>
    </source>
</evidence>
<comment type="caution">
    <text evidence="1">The sequence shown here is derived from an EMBL/GenBank/DDBJ whole genome shotgun (WGS) entry which is preliminary data.</text>
</comment>
<accession>A0ACC2BVX4</accession>
<evidence type="ECO:0000313" key="1">
    <source>
        <dbReference type="EMBL" id="KAJ7533552.1"/>
    </source>
</evidence>
<organism evidence="1 2">
    <name type="scientific">Diphasiastrum complanatum</name>
    <name type="common">Issler's clubmoss</name>
    <name type="synonym">Lycopodium complanatum</name>
    <dbReference type="NCBI Taxonomy" id="34168"/>
    <lineage>
        <taxon>Eukaryota</taxon>
        <taxon>Viridiplantae</taxon>
        <taxon>Streptophyta</taxon>
        <taxon>Embryophyta</taxon>
        <taxon>Tracheophyta</taxon>
        <taxon>Lycopodiopsida</taxon>
        <taxon>Lycopodiales</taxon>
        <taxon>Lycopodiaceae</taxon>
        <taxon>Lycopodioideae</taxon>
        <taxon>Diphasiastrum</taxon>
    </lineage>
</organism>
<gene>
    <name evidence="1" type="ORF">O6H91_13G054400</name>
</gene>
<protein>
    <submittedName>
        <fullName evidence="1">Uncharacterized protein</fullName>
    </submittedName>
</protein>
<dbReference type="Proteomes" id="UP001162992">
    <property type="component" value="Chromosome 13"/>
</dbReference>
<keyword evidence="2" id="KW-1185">Reference proteome</keyword>
<name>A0ACC2BVX4_DIPCM</name>
<sequence length="121" mass="13725">MNRVGLSIQSLVRVCVCVCVCVRVLENKYSIPNSTIYMKSFSMKTYRRRLRIQWLCLAESEDPQSTEAGNALRGSEGENVRCDGERGRVAVAHTIQVCPLHDLAFCFCFFFALQGRRTIAQ</sequence>